<dbReference type="PANTHER" id="PTHR22893:SF91">
    <property type="entry name" value="NADPH DEHYDROGENASE 2-RELATED"/>
    <property type="match status" value="1"/>
</dbReference>
<dbReference type="Gene3D" id="3.20.20.70">
    <property type="entry name" value="Aldolase class I"/>
    <property type="match status" value="2"/>
</dbReference>
<dbReference type="VEuPathDB" id="FungiDB:C5L36_0C01150"/>
<dbReference type="SUPFAM" id="SSF51395">
    <property type="entry name" value="FMN-linked oxidoreductases"/>
    <property type="match status" value="1"/>
</dbReference>
<evidence type="ECO:0000256" key="1">
    <source>
        <dbReference type="ARBA" id="ARBA00001917"/>
    </source>
</evidence>
<comment type="similarity">
    <text evidence="2">Belongs to the NADH:flavin oxidoreductase/NADH oxidase family.</text>
</comment>
<dbReference type="GO" id="GO:0010181">
    <property type="term" value="F:FMN binding"/>
    <property type="evidence" value="ECO:0007669"/>
    <property type="project" value="InterPro"/>
</dbReference>
<dbReference type="EMBL" id="NHMM01000001">
    <property type="protein sequence ID" value="OUT23750.1"/>
    <property type="molecule type" value="Genomic_DNA"/>
</dbReference>
<sequence length="364" mass="40396">MSVHLPKSNLFKPTKVGNVTLKHRIIYAPAGKFRCADDCKPTDSMLEYYLKIAENNGGLLTSEAATPSLEAGLLPHAPMIKTQNRSVERAHLLVVKSLHRVELPIRLSKNHLINLFFFAPSALYVNEATKPAAKNSGYPLKEMAKEGIQFTTNDSVKGAKSCIDAELINVAVQLKNKARSVLKIIDSFIQAIGAFKLALRQSPYATSEGAKDRSAEINPIVTTGYMLSKMERRARQGKRLAYLSMTEPRVDGDKNADVVGTKTYFSWLTLIWNGTITKAGECFNGNRHETLQKIVNGDDRTLIGISRYFTSNPDLVNRLKNSCPVTPCDRSTFFTNDNKRHLNFSKFGDGEDHSGDYVQPTALV</sequence>
<dbReference type="InterPro" id="IPR013785">
    <property type="entry name" value="Aldolase_TIM"/>
</dbReference>
<reference evidence="5 6" key="1">
    <citation type="submission" date="2017-05" db="EMBL/GenBank/DDBJ databases">
        <title>The Genome Sequence of Candida krusei Ckrusei653.</title>
        <authorList>
            <person name="Cuomo C."/>
            <person name="Forche A."/>
            <person name="Young S."/>
            <person name="Abouelleil A."/>
            <person name="Cao P."/>
            <person name="Chapman S."/>
            <person name="Cusick C."/>
            <person name="Shea T."/>
            <person name="Nusbaum C."/>
            <person name="Birren B."/>
        </authorList>
    </citation>
    <scope>NUCLEOTIDE SEQUENCE [LARGE SCALE GENOMIC DNA]</scope>
    <source>
        <strain evidence="5 6">Ckrusei653</strain>
    </source>
</reference>
<organism evidence="5 6">
    <name type="scientific">Pichia kudriavzevii</name>
    <name type="common">Yeast</name>
    <name type="synonym">Issatchenkia orientalis</name>
    <dbReference type="NCBI Taxonomy" id="4909"/>
    <lineage>
        <taxon>Eukaryota</taxon>
        <taxon>Fungi</taxon>
        <taxon>Dikarya</taxon>
        <taxon>Ascomycota</taxon>
        <taxon>Saccharomycotina</taxon>
        <taxon>Pichiomycetes</taxon>
        <taxon>Pichiales</taxon>
        <taxon>Pichiaceae</taxon>
        <taxon>Pichia</taxon>
    </lineage>
</organism>
<accession>A0A1Z8JT75</accession>
<dbReference type="InterPro" id="IPR001155">
    <property type="entry name" value="OxRdtase_FMN_N"/>
</dbReference>
<dbReference type="AlphaFoldDB" id="A0A1Z8JT75"/>
<dbReference type="InterPro" id="IPR045247">
    <property type="entry name" value="Oye-like"/>
</dbReference>
<dbReference type="Proteomes" id="UP000195871">
    <property type="component" value="Unassembled WGS sequence"/>
</dbReference>
<comment type="cofactor">
    <cofactor evidence="1">
        <name>FMN</name>
        <dbReference type="ChEBI" id="CHEBI:58210"/>
    </cofactor>
</comment>
<evidence type="ECO:0000259" key="4">
    <source>
        <dbReference type="Pfam" id="PF00724"/>
    </source>
</evidence>
<proteinExistence type="inferred from homology"/>
<evidence type="ECO:0000256" key="2">
    <source>
        <dbReference type="ARBA" id="ARBA00005979"/>
    </source>
</evidence>
<evidence type="ECO:0000256" key="3">
    <source>
        <dbReference type="ARBA" id="ARBA00022643"/>
    </source>
</evidence>
<comment type="caution">
    <text evidence="5">The sequence shown here is derived from an EMBL/GenBank/DDBJ whole genome shotgun (WGS) entry which is preliminary data.</text>
</comment>
<name>A0A1Z8JT75_PICKU</name>
<evidence type="ECO:0000313" key="5">
    <source>
        <dbReference type="EMBL" id="OUT23750.1"/>
    </source>
</evidence>
<dbReference type="PANTHER" id="PTHR22893">
    <property type="entry name" value="NADH OXIDOREDUCTASE-RELATED"/>
    <property type="match status" value="1"/>
</dbReference>
<evidence type="ECO:0000313" key="6">
    <source>
        <dbReference type="Proteomes" id="UP000195871"/>
    </source>
</evidence>
<keyword evidence="3" id="KW-0285">Flavoprotein</keyword>
<feature type="domain" description="NADH:flavin oxidoreductase/NADH oxidase N-terminal" evidence="4">
    <location>
        <begin position="9"/>
        <end position="166"/>
    </location>
</feature>
<gene>
    <name evidence="5" type="ORF">CAS74_000120</name>
</gene>
<keyword evidence="3" id="KW-0288">FMN</keyword>
<dbReference type="Pfam" id="PF00724">
    <property type="entry name" value="Oxidored_FMN"/>
    <property type="match status" value="2"/>
</dbReference>
<protein>
    <recommendedName>
        <fullName evidence="4">NADH:flavin oxidoreductase/NADH oxidase N-terminal domain-containing protein</fullName>
    </recommendedName>
</protein>
<feature type="domain" description="NADH:flavin oxidoreductase/NADH oxidase N-terminal" evidence="4">
    <location>
        <begin position="174"/>
        <end position="322"/>
    </location>
</feature>
<dbReference type="GO" id="GO:0003959">
    <property type="term" value="F:NADPH dehydrogenase activity"/>
    <property type="evidence" value="ECO:0007669"/>
    <property type="project" value="TreeGrafter"/>
</dbReference>